<dbReference type="Proteomes" id="UP000664203">
    <property type="component" value="Unassembled WGS sequence"/>
</dbReference>
<dbReference type="SUPFAM" id="SSF52540">
    <property type="entry name" value="P-loop containing nucleoside triphosphate hydrolases"/>
    <property type="match status" value="1"/>
</dbReference>
<dbReference type="InterPro" id="IPR040801">
    <property type="entry name" value="Ski2_N"/>
</dbReference>
<dbReference type="InterPro" id="IPR050699">
    <property type="entry name" value="RNA-DNA_Helicase"/>
</dbReference>
<dbReference type="GO" id="GO:0005524">
    <property type="term" value="F:ATP binding"/>
    <property type="evidence" value="ECO:0007669"/>
    <property type="project" value="UniProtKB-KW"/>
</dbReference>
<comment type="similarity">
    <text evidence="2">Belongs to the helicase family. SKI2 subfamily.</text>
</comment>
<feature type="domain" description="Helicase C-terminal" evidence="11">
    <location>
        <begin position="599"/>
        <end position="800"/>
    </location>
</feature>
<dbReference type="GO" id="GO:0055087">
    <property type="term" value="C:Ski complex"/>
    <property type="evidence" value="ECO:0007669"/>
    <property type="project" value="TreeGrafter"/>
</dbReference>
<feature type="compositionally biased region" description="Basic and acidic residues" evidence="9">
    <location>
        <begin position="227"/>
        <end position="240"/>
    </location>
</feature>
<proteinExistence type="inferred from homology"/>
<gene>
    <name evidence="12" type="ORF">ALECFALPRED_009295</name>
</gene>
<dbReference type="InterPro" id="IPR048392">
    <property type="entry name" value="MTR4-like_stalk"/>
</dbReference>
<evidence type="ECO:0000256" key="2">
    <source>
        <dbReference type="ARBA" id="ARBA00010140"/>
    </source>
</evidence>
<evidence type="ECO:0000259" key="10">
    <source>
        <dbReference type="PROSITE" id="PS51192"/>
    </source>
</evidence>
<keyword evidence="6" id="KW-0347">Helicase</keyword>
<feature type="region of interest" description="Disordered" evidence="9">
    <location>
        <begin position="204"/>
        <end position="249"/>
    </location>
</feature>
<keyword evidence="3" id="KW-0963">Cytoplasm</keyword>
<dbReference type="InterPro" id="IPR011545">
    <property type="entry name" value="DEAD/DEAH_box_helicase_dom"/>
</dbReference>
<dbReference type="InterPro" id="IPR001650">
    <property type="entry name" value="Helicase_C-like"/>
</dbReference>
<evidence type="ECO:0000256" key="6">
    <source>
        <dbReference type="ARBA" id="ARBA00022806"/>
    </source>
</evidence>
<dbReference type="Pfam" id="PF13234">
    <property type="entry name" value="MTR4_beta-barrel"/>
    <property type="match status" value="1"/>
</dbReference>
<dbReference type="Pfam" id="PF17911">
    <property type="entry name" value="Ski2_N"/>
    <property type="match status" value="1"/>
</dbReference>
<protein>
    <recommendedName>
        <fullName evidence="14">Antiviral helicase</fullName>
    </recommendedName>
</protein>
<evidence type="ECO:0000256" key="5">
    <source>
        <dbReference type="ARBA" id="ARBA00022801"/>
    </source>
</evidence>
<evidence type="ECO:0000313" key="13">
    <source>
        <dbReference type="Proteomes" id="UP000664203"/>
    </source>
</evidence>
<keyword evidence="13" id="KW-1185">Reference proteome</keyword>
<dbReference type="InterPro" id="IPR025696">
    <property type="entry name" value="Beta-barrel_MTR4"/>
</dbReference>
<feature type="compositionally biased region" description="Low complexity" evidence="9">
    <location>
        <begin position="561"/>
        <end position="581"/>
    </location>
</feature>
<evidence type="ECO:0000256" key="4">
    <source>
        <dbReference type="ARBA" id="ARBA00022741"/>
    </source>
</evidence>
<sequence>MTSDLLRAVERLRVNEHDFDQDECIDGILSQQRPKKRTKRDTHALKKQLENDFLKPQTSFDAQWLNRLQQYVVQSRGTRTIIRFTREGLEGKVTGYKEVTVPANSATAKDSTSLLRKPANRADFVRGAAGFFPFAPGGLDGVTAVAALEDQAIQEGQQAKGNKGSRLDRVIDFSSHGALLETPPGFERGLDFTKNNKKVDEATAKQVEDTLGAEPKDLGISDGEEESGVKDVSLEQHESSDSDSIQGDKEDIDSLLPVEFPALEPHGVLAASTTRKGGRKRAHMVDVKRKITNFQELVPDMARTWPFELDTFQKEAVYHLENGDSVFVAAHTSAGKTVVAEYAIALAARHMTKAIYTSPIKALSNQKFRDFRLEFKEVGILTGDVQINAEASCLIMTTEILRSMLYRGADLLRDVEFVIFDEVHYVNDLERGVVWEEVIIMLPEHVTLILLSATVPNTYEFASWVGRTKKKDIYVISTPKRPVPLEHYLWANKAMHKIVDAEKRFLDKGWKEANTAMSGRDKSQPAVDTNVSANESGASRARGGRGQAQGGGRARGGQQHGGAQQRGRGQASRGSGNVARTGRGGGRTSAAQDRNIWIHLVQNLKKHDLLPACIFVFSKKRCEQNADALSNLDFCTASEKSAIHIIIERSIARLKLEDRLLPQIRRLRELLSRGIAVHHGGLLPIVKEVVEILFAKTLVKVLFATETFAMGLNLPTRTVVFSGFRKHDGRAFRDLLPGEYTQMAGRAGRRGIDPVGSVIIVNSNSDEAPPAATLKQMILGDPTKLRSQFRLTYNMILNLLRVEALKIEEMIKRSFSENATQALLPEQEKQVKLSESDLAKIKREPCRFCDIDLEECHAAAMEFQSATADLHLALVASPVGRRMFSPKRLVVFRKVGRLPYNDSSRPMELTAVQDGIRTAGILLREGMSKGRSPTLELLSLGAKNPSCHPSDLLPYISTLRPLFAKLPIEVAEMELKALKIPLSDIDSVTKTVVQIGTDEILKHGEEATKFAAGEGAKICAAWNQPKWDELDWSRIKELHIREILEHRKQEATKAQQARALDCPNFVKHFSMRHDEWLIKETISQLRQLMSDQNLQLLPDYEQRISVLKDLGFVDQHSRVELKGKVACEIHSADELVLTELILENMLADFEPEEIVALLSAFVFQEKTEAEPTLTSHLENGKETIIAISERVNAFQTQHQVILSSDDSNDFASRPRFGLVEVVYEWARGMSFNRITDLTDVLEGTIVRVITRLDETCREVKNAARIIGDPELFTKMQTAQELIKRDITAVASLYM</sequence>
<dbReference type="SMART" id="SM00487">
    <property type="entry name" value="DEXDc"/>
    <property type="match status" value="1"/>
</dbReference>
<dbReference type="Gene3D" id="3.40.50.300">
    <property type="entry name" value="P-loop containing nucleotide triphosphate hydrolases"/>
    <property type="match status" value="2"/>
</dbReference>
<evidence type="ECO:0000256" key="1">
    <source>
        <dbReference type="ARBA" id="ARBA00004496"/>
    </source>
</evidence>
<keyword evidence="8" id="KW-0694">RNA-binding</keyword>
<dbReference type="FunFam" id="3.40.50.300:FF:000987">
    <property type="entry name" value="DEAD/DEAH box RNA helicase"/>
    <property type="match status" value="1"/>
</dbReference>
<organism evidence="12 13">
    <name type="scientific">Alectoria fallacina</name>
    <dbReference type="NCBI Taxonomy" id="1903189"/>
    <lineage>
        <taxon>Eukaryota</taxon>
        <taxon>Fungi</taxon>
        <taxon>Dikarya</taxon>
        <taxon>Ascomycota</taxon>
        <taxon>Pezizomycotina</taxon>
        <taxon>Lecanoromycetes</taxon>
        <taxon>OSLEUM clade</taxon>
        <taxon>Lecanoromycetidae</taxon>
        <taxon>Lecanorales</taxon>
        <taxon>Lecanorineae</taxon>
        <taxon>Parmeliaceae</taxon>
        <taxon>Alectoria</taxon>
    </lineage>
</organism>
<keyword evidence="7" id="KW-0067">ATP-binding</keyword>
<feature type="region of interest" description="Disordered" evidence="9">
    <location>
        <begin position="515"/>
        <end position="589"/>
    </location>
</feature>
<dbReference type="InterPro" id="IPR016438">
    <property type="entry name" value="SKI2-like"/>
</dbReference>
<dbReference type="PROSITE" id="PS51192">
    <property type="entry name" value="HELICASE_ATP_BIND_1"/>
    <property type="match status" value="1"/>
</dbReference>
<accession>A0A8H3EWS0</accession>
<keyword evidence="4" id="KW-0547">Nucleotide-binding</keyword>
<evidence type="ECO:0000256" key="3">
    <source>
        <dbReference type="ARBA" id="ARBA00022490"/>
    </source>
</evidence>
<dbReference type="GO" id="GO:0070478">
    <property type="term" value="P:nuclear-transcribed mRNA catabolic process, 3'-5' exonucleolytic nonsense-mediated decay"/>
    <property type="evidence" value="ECO:0007669"/>
    <property type="project" value="TreeGrafter"/>
</dbReference>
<dbReference type="PIRSF" id="PIRSF005198">
    <property type="entry name" value="Antiviral_helicase_SKI2"/>
    <property type="match status" value="1"/>
</dbReference>
<dbReference type="InterPro" id="IPR012961">
    <property type="entry name" value="Ski2/MTR4_C"/>
</dbReference>
<evidence type="ECO:0008006" key="14">
    <source>
        <dbReference type="Google" id="ProtNLM"/>
    </source>
</evidence>
<dbReference type="Gene3D" id="1.10.3380.30">
    <property type="match status" value="1"/>
</dbReference>
<dbReference type="Gene3D" id="1.20.1500.20">
    <property type="match status" value="1"/>
</dbReference>
<dbReference type="SMART" id="SM01142">
    <property type="entry name" value="DSHCT"/>
    <property type="match status" value="1"/>
</dbReference>
<evidence type="ECO:0000313" key="12">
    <source>
        <dbReference type="EMBL" id="CAF9914101.1"/>
    </source>
</evidence>
<dbReference type="PROSITE" id="PS51194">
    <property type="entry name" value="HELICASE_CTER"/>
    <property type="match status" value="1"/>
</dbReference>
<dbReference type="Pfam" id="PF21408">
    <property type="entry name" value="MTR4-like_stalk"/>
    <property type="match status" value="1"/>
</dbReference>
<dbReference type="EMBL" id="CAJPDR010000068">
    <property type="protein sequence ID" value="CAF9914101.1"/>
    <property type="molecule type" value="Genomic_DNA"/>
</dbReference>
<dbReference type="Pfam" id="PF00271">
    <property type="entry name" value="Helicase_C"/>
    <property type="match status" value="1"/>
</dbReference>
<evidence type="ECO:0000256" key="8">
    <source>
        <dbReference type="ARBA" id="ARBA00022884"/>
    </source>
</evidence>
<dbReference type="Pfam" id="PF08148">
    <property type="entry name" value="DSHCT"/>
    <property type="match status" value="1"/>
</dbReference>
<reference evidence="12" key="1">
    <citation type="submission" date="2021-03" db="EMBL/GenBank/DDBJ databases">
        <authorList>
            <person name="Tagirdzhanova G."/>
        </authorList>
    </citation>
    <scope>NUCLEOTIDE SEQUENCE</scope>
</reference>
<dbReference type="FunFam" id="1.10.3380.30:FF:000001">
    <property type="entry name" value="Ski2 ATP-dependent RNA helicase"/>
    <property type="match status" value="1"/>
</dbReference>
<comment type="subcellular location">
    <subcellularLocation>
        <location evidence="1">Cytoplasm</location>
    </subcellularLocation>
</comment>
<evidence type="ECO:0000259" key="11">
    <source>
        <dbReference type="PROSITE" id="PS51194"/>
    </source>
</evidence>
<dbReference type="GO" id="GO:0016787">
    <property type="term" value="F:hydrolase activity"/>
    <property type="evidence" value="ECO:0007669"/>
    <property type="project" value="UniProtKB-KW"/>
</dbReference>
<dbReference type="Pfam" id="PF00270">
    <property type="entry name" value="DEAD"/>
    <property type="match status" value="1"/>
</dbReference>
<dbReference type="PANTHER" id="PTHR12131:SF1">
    <property type="entry name" value="ATP-DEPENDENT RNA HELICASE SUPV3L1, MITOCHONDRIAL-RELATED"/>
    <property type="match status" value="1"/>
</dbReference>
<feature type="compositionally biased region" description="Polar residues" evidence="9">
    <location>
        <begin position="526"/>
        <end position="535"/>
    </location>
</feature>
<keyword evidence="5" id="KW-0378">Hydrolase</keyword>
<evidence type="ECO:0000256" key="9">
    <source>
        <dbReference type="SAM" id="MobiDB-lite"/>
    </source>
</evidence>
<dbReference type="SMART" id="SM00490">
    <property type="entry name" value="HELICc"/>
    <property type="match status" value="1"/>
</dbReference>
<dbReference type="InterPro" id="IPR014001">
    <property type="entry name" value="Helicase_ATP-bd"/>
</dbReference>
<dbReference type="CDD" id="cd18795">
    <property type="entry name" value="SF2_C_Ski2"/>
    <property type="match status" value="1"/>
</dbReference>
<dbReference type="GO" id="GO:0003723">
    <property type="term" value="F:RNA binding"/>
    <property type="evidence" value="ECO:0007669"/>
    <property type="project" value="UniProtKB-KW"/>
</dbReference>
<dbReference type="PANTHER" id="PTHR12131">
    <property type="entry name" value="ATP-DEPENDENT RNA AND DNA HELICASE"/>
    <property type="match status" value="1"/>
</dbReference>
<dbReference type="InterPro" id="IPR027417">
    <property type="entry name" value="P-loop_NTPase"/>
</dbReference>
<name>A0A8H3EWS0_9LECA</name>
<feature type="compositionally biased region" description="Gly residues" evidence="9">
    <location>
        <begin position="544"/>
        <end position="560"/>
    </location>
</feature>
<evidence type="ECO:0000256" key="7">
    <source>
        <dbReference type="ARBA" id="ARBA00022840"/>
    </source>
</evidence>
<dbReference type="FunFam" id="3.40.50.300:FF:000354">
    <property type="entry name" value="ATP-dependent RNA helicase SKI2"/>
    <property type="match status" value="1"/>
</dbReference>
<dbReference type="GO" id="GO:0003724">
    <property type="term" value="F:RNA helicase activity"/>
    <property type="evidence" value="ECO:0007669"/>
    <property type="project" value="InterPro"/>
</dbReference>
<feature type="compositionally biased region" description="Basic and acidic residues" evidence="9">
    <location>
        <begin position="204"/>
        <end position="219"/>
    </location>
</feature>
<comment type="caution">
    <text evidence="12">The sequence shown here is derived from an EMBL/GenBank/DDBJ whole genome shotgun (WGS) entry which is preliminary data.</text>
</comment>
<feature type="domain" description="Helicase ATP-binding" evidence="10">
    <location>
        <begin position="317"/>
        <end position="473"/>
    </location>
</feature>
<dbReference type="OrthoDB" id="64767at2759"/>